<dbReference type="Proteomes" id="UP000027583">
    <property type="component" value="Unassembled WGS sequence"/>
</dbReference>
<protein>
    <submittedName>
        <fullName evidence="1">Uncharacterized protein</fullName>
    </submittedName>
</protein>
<reference evidence="1 2" key="2">
    <citation type="journal article" date="2014" name="PLoS ONE">
        <title>Evolution of mitochondria reconstructed from the energy metabolism of living bacteria.</title>
        <authorList>
            <person name="Degli Esposti M."/>
            <person name="Chouaia B."/>
            <person name="Comandatore F."/>
            <person name="Crotti E."/>
            <person name="Sassera D."/>
            <person name="Lievens P.M."/>
            <person name="Daffonchio D."/>
            <person name="Bandi C."/>
        </authorList>
    </citation>
    <scope>NUCLEOTIDE SEQUENCE [LARGE SCALE GENOMIC DNA]</scope>
    <source>
        <strain evidence="1 2">SF2.1</strain>
    </source>
</reference>
<reference evidence="1 2" key="1">
    <citation type="journal article" date="2014" name="Genome Biol. Evol.">
        <title>Acetic acid bacteria genomes reveal functional traits for adaptation to life in insect guts.</title>
        <authorList>
            <person name="Chouaia B."/>
            <person name="Gaiarsa S."/>
            <person name="Crotti E."/>
            <person name="Comandatore F."/>
            <person name="Degli Esposti M."/>
            <person name="Ricci I."/>
            <person name="Alma A."/>
            <person name="Favia G."/>
            <person name="Bandi C."/>
            <person name="Daffonchio D."/>
        </authorList>
    </citation>
    <scope>NUCLEOTIDE SEQUENCE [LARGE SCALE GENOMIC DNA]</scope>
    <source>
        <strain evidence="1 2">SF2.1</strain>
    </source>
</reference>
<dbReference type="EMBL" id="CBLX010000009">
    <property type="protein sequence ID" value="CDG39598.1"/>
    <property type="molecule type" value="Genomic_DNA"/>
</dbReference>
<dbReference type="AlphaFoldDB" id="A0A060QFY4"/>
<comment type="caution">
    <text evidence="1">The sequence shown here is derived from an EMBL/GenBank/DDBJ whole genome shotgun (WGS) entry which is preliminary data.</text>
</comment>
<organism evidence="1 2">
    <name type="scientific">Asaia bogorensis</name>
    <dbReference type="NCBI Taxonomy" id="91915"/>
    <lineage>
        <taxon>Bacteria</taxon>
        <taxon>Pseudomonadati</taxon>
        <taxon>Pseudomonadota</taxon>
        <taxon>Alphaproteobacteria</taxon>
        <taxon>Acetobacterales</taxon>
        <taxon>Acetobacteraceae</taxon>
        <taxon>Asaia</taxon>
    </lineage>
</organism>
<evidence type="ECO:0000313" key="1">
    <source>
        <dbReference type="EMBL" id="CDG39598.1"/>
    </source>
</evidence>
<proteinExistence type="predicted"/>
<dbReference type="RefSeq" id="WP_152530097.1">
    <property type="nucleotide sequence ID" value="NZ_CBLX010000009.1"/>
</dbReference>
<name>A0A060QFY4_9PROT</name>
<sequence>MAYPDGMQFQSSDTRSPYYRASAMSNYQAAVSQDAEIAEEIRELITRTEQQVNAKLSRVNDRGAFDTDELDCLFCRLGEALPNRAVLEQRAG</sequence>
<evidence type="ECO:0000313" key="2">
    <source>
        <dbReference type="Proteomes" id="UP000027583"/>
    </source>
</evidence>
<accession>A0A060QFY4</accession>
<gene>
    <name evidence="1" type="ORF">ASAP_1553</name>
</gene>